<evidence type="ECO:0000256" key="6">
    <source>
        <dbReference type="ARBA" id="ARBA00023033"/>
    </source>
</evidence>
<dbReference type="GO" id="GO:0020037">
    <property type="term" value="F:heme binding"/>
    <property type="evidence" value="ECO:0007669"/>
    <property type="project" value="InterPro"/>
</dbReference>
<dbReference type="Gene3D" id="1.10.630.10">
    <property type="entry name" value="Cytochrome P450"/>
    <property type="match status" value="1"/>
</dbReference>
<dbReference type="CDD" id="cd11041">
    <property type="entry name" value="CYP503A1-like"/>
    <property type="match status" value="1"/>
</dbReference>
<protein>
    <submittedName>
        <fullName evidence="8">Cytochrome P450</fullName>
    </submittedName>
</protein>
<comment type="cofactor">
    <cofactor evidence="1 7">
        <name>heme</name>
        <dbReference type="ChEBI" id="CHEBI:30413"/>
    </cofactor>
</comment>
<comment type="similarity">
    <text evidence="2">Belongs to the cytochrome P450 family.</text>
</comment>
<proteinExistence type="inferred from homology"/>
<dbReference type="EMBL" id="KZ825941">
    <property type="protein sequence ID" value="PYH91567.1"/>
    <property type="molecule type" value="Genomic_DNA"/>
</dbReference>
<dbReference type="InterPro" id="IPR001128">
    <property type="entry name" value="Cyt_P450"/>
</dbReference>
<dbReference type="GO" id="GO:0004497">
    <property type="term" value="F:monooxygenase activity"/>
    <property type="evidence" value="ECO:0007669"/>
    <property type="project" value="UniProtKB-KW"/>
</dbReference>
<dbReference type="PANTHER" id="PTHR46206">
    <property type="entry name" value="CYTOCHROME P450"/>
    <property type="match status" value="1"/>
</dbReference>
<evidence type="ECO:0000313" key="8">
    <source>
        <dbReference type="EMBL" id="PYH91567.1"/>
    </source>
</evidence>
<dbReference type="PANTHER" id="PTHR46206:SF4">
    <property type="entry name" value="P450, PUTATIVE (EUROFUNG)-RELATED"/>
    <property type="match status" value="1"/>
</dbReference>
<gene>
    <name evidence="8" type="ORF">BO71DRAFT_401269</name>
</gene>
<dbReference type="PRINTS" id="PR00465">
    <property type="entry name" value="EP450IV"/>
</dbReference>
<dbReference type="STRING" id="1448320.A0A319DB80"/>
<dbReference type="InterPro" id="IPR036396">
    <property type="entry name" value="Cyt_P450_sf"/>
</dbReference>
<dbReference type="InterPro" id="IPR002403">
    <property type="entry name" value="Cyt_P450_E_grp-IV"/>
</dbReference>
<dbReference type="AlphaFoldDB" id="A0A319DB80"/>
<accession>A0A319DB80</accession>
<keyword evidence="6" id="KW-0503">Monooxygenase</keyword>
<organism evidence="8 9">
    <name type="scientific">Aspergillus ellipticus CBS 707.79</name>
    <dbReference type="NCBI Taxonomy" id="1448320"/>
    <lineage>
        <taxon>Eukaryota</taxon>
        <taxon>Fungi</taxon>
        <taxon>Dikarya</taxon>
        <taxon>Ascomycota</taxon>
        <taxon>Pezizomycotina</taxon>
        <taxon>Eurotiomycetes</taxon>
        <taxon>Eurotiomycetidae</taxon>
        <taxon>Eurotiales</taxon>
        <taxon>Aspergillaceae</taxon>
        <taxon>Aspergillus</taxon>
        <taxon>Aspergillus subgen. Circumdati</taxon>
    </lineage>
</organism>
<dbReference type="GO" id="GO:0005506">
    <property type="term" value="F:iron ion binding"/>
    <property type="evidence" value="ECO:0007669"/>
    <property type="project" value="InterPro"/>
</dbReference>
<evidence type="ECO:0000313" key="9">
    <source>
        <dbReference type="Proteomes" id="UP000247810"/>
    </source>
</evidence>
<dbReference type="GO" id="GO:0016705">
    <property type="term" value="F:oxidoreductase activity, acting on paired donors, with incorporation or reduction of molecular oxygen"/>
    <property type="evidence" value="ECO:0007669"/>
    <property type="project" value="InterPro"/>
</dbReference>
<evidence type="ECO:0000256" key="5">
    <source>
        <dbReference type="ARBA" id="ARBA00023004"/>
    </source>
</evidence>
<keyword evidence="3 7" id="KW-0479">Metal-binding</keyword>
<keyword evidence="4" id="KW-0560">Oxidoreductase</keyword>
<dbReference type="Pfam" id="PF00067">
    <property type="entry name" value="p450"/>
    <property type="match status" value="1"/>
</dbReference>
<dbReference type="VEuPathDB" id="FungiDB:BO71DRAFT_401269"/>
<feature type="binding site" description="axial binding residue" evidence="7">
    <location>
        <position position="469"/>
    </location>
    <ligand>
        <name>heme</name>
        <dbReference type="ChEBI" id="CHEBI:30413"/>
    </ligand>
    <ligandPart>
        <name>Fe</name>
        <dbReference type="ChEBI" id="CHEBI:18248"/>
    </ligandPart>
</feature>
<evidence type="ECO:0000256" key="4">
    <source>
        <dbReference type="ARBA" id="ARBA00023002"/>
    </source>
</evidence>
<evidence type="ECO:0000256" key="1">
    <source>
        <dbReference type="ARBA" id="ARBA00001971"/>
    </source>
</evidence>
<evidence type="ECO:0000256" key="2">
    <source>
        <dbReference type="ARBA" id="ARBA00010617"/>
    </source>
</evidence>
<keyword evidence="9" id="KW-1185">Reference proteome</keyword>
<evidence type="ECO:0000256" key="7">
    <source>
        <dbReference type="PIRSR" id="PIRSR602403-1"/>
    </source>
</evidence>
<reference evidence="8 9" key="1">
    <citation type="submission" date="2018-02" db="EMBL/GenBank/DDBJ databases">
        <title>The genomes of Aspergillus section Nigri reveals drivers in fungal speciation.</title>
        <authorList>
            <consortium name="DOE Joint Genome Institute"/>
            <person name="Vesth T.C."/>
            <person name="Nybo J."/>
            <person name="Theobald S."/>
            <person name="Brandl J."/>
            <person name="Frisvad J.C."/>
            <person name="Nielsen K.F."/>
            <person name="Lyhne E.K."/>
            <person name="Kogle M.E."/>
            <person name="Kuo A."/>
            <person name="Riley R."/>
            <person name="Clum A."/>
            <person name="Nolan M."/>
            <person name="Lipzen A."/>
            <person name="Salamov A."/>
            <person name="Henrissat B."/>
            <person name="Wiebenga A."/>
            <person name="De vries R.P."/>
            <person name="Grigoriev I.V."/>
            <person name="Mortensen U.H."/>
            <person name="Andersen M.R."/>
            <person name="Baker S.E."/>
        </authorList>
    </citation>
    <scope>NUCLEOTIDE SEQUENCE [LARGE SCALE GENOMIC DNA]</scope>
    <source>
        <strain evidence="8 9">CBS 707.79</strain>
    </source>
</reference>
<dbReference type="GO" id="GO:0019748">
    <property type="term" value="P:secondary metabolic process"/>
    <property type="evidence" value="ECO:0007669"/>
    <property type="project" value="UniProtKB-ARBA"/>
</dbReference>
<dbReference type="Proteomes" id="UP000247810">
    <property type="component" value="Unassembled WGS sequence"/>
</dbReference>
<dbReference type="OrthoDB" id="1844152at2759"/>
<dbReference type="SUPFAM" id="SSF48264">
    <property type="entry name" value="Cytochrome P450"/>
    <property type="match status" value="1"/>
</dbReference>
<sequence length="531" mass="61549">MAANITDSWYFSNGTYPGRGYEPFQWLVTAPALALGAYCLSFVWSQIFGYKVPVFGVKSLWEPIMMSNFRFFLRAEDVLVEGYRACKDRMFQFRRADTDMLVLPPKYVEDIRKLPNTVASPTVAHVHNLMGSSTNMHIILRSNLHFRTLQLKLTPNLNSLTRPMQEEVNFAMEQELTQSEDEWVTVKPYHTILDFVARVSARIFLGKPLCRNPEWLEVSTQFTENVFVSLVFLRLFPMWTHKILNWFMPSSYRGSAYVRKAKKLLVPEIIRRRDNAAKGIEEPEENTHNLLSWMMEIATPQERDPASLAHLEVVLSLASIHTSQMNAVHVLYDLLAHPEYLEPIREEIRDVIKEVGPWMTWEKPAFSKLRKLDSFMRESQRFNPPTLLSMHRVLLQKVTLSDGTALPKGAHISMAVNAIQNDPEVTPDPEVFDGFRYYKLRQREGESHLHQFSTTQPRILNFGHGPNSCPGRFFASLEIKIILVRLLMDFEFRLKGGTERPENLRAHEFIFPNPDAEILMRRRPVAERLVL</sequence>
<name>A0A319DB80_9EURO</name>
<evidence type="ECO:0000256" key="3">
    <source>
        <dbReference type="ARBA" id="ARBA00022723"/>
    </source>
</evidence>
<keyword evidence="7" id="KW-0349">Heme</keyword>
<keyword evidence="5 7" id="KW-0408">Iron</keyword>